<evidence type="ECO:0000256" key="1">
    <source>
        <dbReference type="SAM" id="MobiDB-lite"/>
    </source>
</evidence>
<evidence type="ECO:0000259" key="2">
    <source>
        <dbReference type="SMART" id="SM00060"/>
    </source>
</evidence>
<feature type="region of interest" description="Disordered" evidence="1">
    <location>
        <begin position="526"/>
        <end position="632"/>
    </location>
</feature>
<comment type="caution">
    <text evidence="3">The sequence shown here is derived from an EMBL/GenBank/DDBJ whole genome shotgun (WGS) entry which is preliminary data.</text>
</comment>
<feature type="compositionally biased region" description="Polar residues" evidence="1">
    <location>
        <begin position="530"/>
        <end position="565"/>
    </location>
</feature>
<dbReference type="InterPro" id="IPR013783">
    <property type="entry name" value="Ig-like_fold"/>
</dbReference>
<evidence type="ECO:0000313" key="3">
    <source>
        <dbReference type="EMBL" id="ETO27784.1"/>
    </source>
</evidence>
<dbReference type="CDD" id="cd00063">
    <property type="entry name" value="FN3"/>
    <property type="match status" value="1"/>
</dbReference>
<feature type="region of interest" description="Disordered" evidence="1">
    <location>
        <begin position="24"/>
        <end position="126"/>
    </location>
</feature>
<dbReference type="Gene3D" id="2.60.40.10">
    <property type="entry name" value="Immunoglobulins"/>
    <property type="match status" value="1"/>
</dbReference>
<feature type="region of interest" description="Disordered" evidence="1">
    <location>
        <begin position="407"/>
        <end position="477"/>
    </location>
</feature>
<dbReference type="InterPro" id="IPR036116">
    <property type="entry name" value="FN3_sf"/>
</dbReference>
<dbReference type="InterPro" id="IPR003961">
    <property type="entry name" value="FN3_dom"/>
</dbReference>
<feature type="compositionally biased region" description="Low complexity" evidence="1">
    <location>
        <begin position="95"/>
        <end position="106"/>
    </location>
</feature>
<protein>
    <submittedName>
        <fullName evidence="3">Zinc finger protein CCCH domain-containing protein</fullName>
    </submittedName>
</protein>
<dbReference type="OrthoDB" id="443915at2759"/>
<gene>
    <name evidence="3" type="ORF">RFI_09347</name>
</gene>
<feature type="domain" description="Fibronectin type-III" evidence="2">
    <location>
        <begin position="286"/>
        <end position="362"/>
    </location>
</feature>
<feature type="compositionally biased region" description="Basic residues" evidence="1">
    <location>
        <begin position="28"/>
        <end position="47"/>
    </location>
</feature>
<name>X6NPZ4_RETFI</name>
<dbReference type="SUPFAM" id="SSF49265">
    <property type="entry name" value="Fibronectin type III"/>
    <property type="match status" value="1"/>
</dbReference>
<reference evidence="3 4" key="1">
    <citation type="journal article" date="2013" name="Curr. Biol.">
        <title>The Genome of the Foraminiferan Reticulomyxa filosa.</title>
        <authorList>
            <person name="Glockner G."/>
            <person name="Hulsmann N."/>
            <person name="Schleicher M."/>
            <person name="Noegel A.A."/>
            <person name="Eichinger L."/>
            <person name="Gallinger C."/>
            <person name="Pawlowski J."/>
            <person name="Sierra R."/>
            <person name="Euteneuer U."/>
            <person name="Pillet L."/>
            <person name="Moustafa A."/>
            <person name="Platzer M."/>
            <person name="Groth M."/>
            <person name="Szafranski K."/>
            <person name="Schliwa M."/>
        </authorList>
    </citation>
    <scope>NUCLEOTIDE SEQUENCE [LARGE SCALE GENOMIC DNA]</scope>
</reference>
<feature type="compositionally biased region" description="Polar residues" evidence="1">
    <location>
        <begin position="56"/>
        <end position="73"/>
    </location>
</feature>
<dbReference type="AlphaFoldDB" id="X6NPZ4"/>
<dbReference type="SMART" id="SM00060">
    <property type="entry name" value="FN3"/>
    <property type="match status" value="2"/>
</dbReference>
<accession>X6NPZ4</accession>
<keyword evidence="4" id="KW-1185">Reference proteome</keyword>
<feature type="compositionally biased region" description="Low complexity" evidence="1">
    <location>
        <begin position="569"/>
        <end position="593"/>
    </location>
</feature>
<proteinExistence type="predicted"/>
<feature type="non-terminal residue" evidence="3">
    <location>
        <position position="1"/>
    </location>
</feature>
<feature type="domain" description="Fibronectin type-III" evidence="2">
    <location>
        <begin position="195"/>
        <end position="271"/>
    </location>
</feature>
<feature type="compositionally biased region" description="Basic and acidic residues" evidence="1">
    <location>
        <begin position="407"/>
        <end position="430"/>
    </location>
</feature>
<feature type="compositionally biased region" description="Basic and acidic residues" evidence="1">
    <location>
        <begin position="107"/>
        <end position="118"/>
    </location>
</feature>
<dbReference type="EMBL" id="ASPP01007046">
    <property type="protein sequence ID" value="ETO27784.1"/>
    <property type="molecule type" value="Genomic_DNA"/>
</dbReference>
<feature type="compositionally biased region" description="Polar residues" evidence="1">
    <location>
        <begin position="596"/>
        <end position="606"/>
    </location>
</feature>
<feature type="compositionally biased region" description="Basic and acidic residues" evidence="1">
    <location>
        <begin position="621"/>
        <end position="632"/>
    </location>
</feature>
<evidence type="ECO:0000313" key="4">
    <source>
        <dbReference type="Proteomes" id="UP000023152"/>
    </source>
</evidence>
<dbReference type="Proteomes" id="UP000023152">
    <property type="component" value="Unassembled WGS sequence"/>
</dbReference>
<organism evidence="3 4">
    <name type="scientific">Reticulomyxa filosa</name>
    <dbReference type="NCBI Taxonomy" id="46433"/>
    <lineage>
        <taxon>Eukaryota</taxon>
        <taxon>Sar</taxon>
        <taxon>Rhizaria</taxon>
        <taxon>Retaria</taxon>
        <taxon>Foraminifera</taxon>
        <taxon>Monothalamids</taxon>
        <taxon>Reticulomyxidae</taxon>
        <taxon>Reticulomyxa</taxon>
    </lineage>
</organism>
<sequence>SPTLKTIVNTTVWEEMEKIGMEAEKATKSVKKHYKQSKSKGKHKHKNKDKDKYGVETQQTIIHPEELTSTSLSAVLPQISKSDEKQDEFDEPMTSLSPAPSDPLSPRFEESSQNERRPTSRPRIRKKFTWAKQIGEDSQVNELPLFRRATRYPCSPIRISPLNNGQEYSIQIKAVTLTEIKVTKWSDQVIPKGVPPPPSITKLLPRQNSAMIAFDCADFGIEEFRAKYDVESIPATIPMKDCIHSPIVFKGLRNGVNYKFVVCARNKEGKSQWSQPSVGITPLMVPPQPVYLTCVPFDSEVALFWACEELGMPEYQGWYEAVSDPPTYTMMTNRQQARFRFLKNESSYTFKVYAVNPVARRESEWSSPCQPTNGGTKTAYLREKKRVACLMRERVLQDRKLRLQRKAQEKQAIHQKKREVLQNMEEKESKSVIQKKLDRKKKRKEREREEGGGKRKQNKNKKKDGEGRYGGQKQRKKVLLNKRRISMLHQERIDAVQFQWNPHGANTRLLSIATEPSIMADAQKAKLKNTKSGTKTPKNSMSPTSPKTRSNQQDQQLTIRLNQSERSPKSPSSPNKSPSSSNKSPTSNRSSKSPKVRQTQLSPTKSNSREKSPKRGNPKKNGSDIKEDEKID</sequence>